<dbReference type="EMBL" id="JACIGI010000026">
    <property type="protein sequence ID" value="MBB4287067.1"/>
    <property type="molecule type" value="Genomic_DNA"/>
</dbReference>
<dbReference type="Proteomes" id="UP000555728">
    <property type="component" value="Unassembled WGS sequence"/>
</dbReference>
<organism evidence="1 2">
    <name type="scientific">Roseospira goensis</name>
    <dbReference type="NCBI Taxonomy" id="391922"/>
    <lineage>
        <taxon>Bacteria</taxon>
        <taxon>Pseudomonadati</taxon>
        <taxon>Pseudomonadota</taxon>
        <taxon>Alphaproteobacteria</taxon>
        <taxon>Rhodospirillales</taxon>
        <taxon>Rhodospirillaceae</taxon>
        <taxon>Roseospira</taxon>
    </lineage>
</organism>
<dbReference type="RefSeq" id="WP_246423773.1">
    <property type="nucleotide sequence ID" value="NZ_JACIGI010000026.1"/>
</dbReference>
<proteinExistence type="predicted"/>
<reference evidence="1 2" key="1">
    <citation type="submission" date="2020-08" db="EMBL/GenBank/DDBJ databases">
        <title>Genome sequencing of Purple Non-Sulfur Bacteria from various extreme environments.</title>
        <authorList>
            <person name="Mayer M."/>
        </authorList>
    </citation>
    <scope>NUCLEOTIDE SEQUENCE [LARGE SCALE GENOMIC DNA]</scope>
    <source>
        <strain evidence="1 2">JA135</strain>
    </source>
</reference>
<dbReference type="PANTHER" id="PTHR37827:SF1">
    <property type="entry name" value="HNH DOMAIN-CONTAINING PROTEIN"/>
    <property type="match status" value="1"/>
</dbReference>
<evidence type="ECO:0000313" key="1">
    <source>
        <dbReference type="EMBL" id="MBB4287067.1"/>
    </source>
</evidence>
<name>A0A7W6S2N4_9PROT</name>
<dbReference type="PANTHER" id="PTHR37827">
    <property type="entry name" value="TUDOR DOMAIN-CONTAINING PROTEIN"/>
    <property type="match status" value="1"/>
</dbReference>
<comment type="caution">
    <text evidence="1">The sequence shown here is derived from an EMBL/GenBank/DDBJ whole genome shotgun (WGS) entry which is preliminary data.</text>
</comment>
<gene>
    <name evidence="1" type="ORF">GGD88_002811</name>
</gene>
<evidence type="ECO:0000313" key="2">
    <source>
        <dbReference type="Proteomes" id="UP000555728"/>
    </source>
</evidence>
<sequence>MTASGPEALGPCPLCGRPMIAGPSVERHHWTPRTFGGRESAAMHQVCHRMVHRLFDEATLARERNTAEALRAHPDMARFLTWVRRQPPEYMDWAERPGRHGRKGAARRRR</sequence>
<dbReference type="AlphaFoldDB" id="A0A7W6S2N4"/>
<protein>
    <recommendedName>
        <fullName evidence="3">HNH endonuclease</fullName>
    </recommendedName>
</protein>
<keyword evidence="2" id="KW-1185">Reference proteome</keyword>
<evidence type="ECO:0008006" key="3">
    <source>
        <dbReference type="Google" id="ProtNLM"/>
    </source>
</evidence>
<accession>A0A7W6S2N4</accession>